<gene>
    <name evidence="10" type="ordered locus">Deima_2437</name>
</gene>
<reference evidence="11" key="2">
    <citation type="submission" date="2011-01" db="EMBL/GenBank/DDBJ databases">
        <title>The complete genome of Deinococcus maricopensis DSM 21211.</title>
        <authorList>
            <consortium name="US DOE Joint Genome Institute (JGI-PGF)"/>
            <person name="Lucas S."/>
            <person name="Copeland A."/>
            <person name="Lapidus A."/>
            <person name="Goodwin L."/>
            <person name="Pitluck S."/>
            <person name="Kyrpides N."/>
            <person name="Mavromatis K."/>
            <person name="Pagani I."/>
            <person name="Ivanova N."/>
            <person name="Ovchinnikova G."/>
            <person name="Zeytun A."/>
            <person name="Detter J.C."/>
            <person name="Han C."/>
            <person name="Land M."/>
            <person name="Hauser L."/>
            <person name="Markowitz V."/>
            <person name="Cheng J.-F."/>
            <person name="Hugenholtz P."/>
            <person name="Woyke T."/>
            <person name="Wu D."/>
            <person name="Pukall R."/>
            <person name="Gehrich-Schroeter G."/>
            <person name="Brambilla E."/>
            <person name="Klenk H.-P."/>
            <person name="Eisen J.A."/>
        </authorList>
    </citation>
    <scope>NUCLEOTIDE SEQUENCE [LARGE SCALE GENOMIC DNA]</scope>
    <source>
        <strain evidence="11">DSM 21211 / LMG 22137 / NRRL B-23946 / LB-34</strain>
    </source>
</reference>
<dbReference type="STRING" id="709986.Deima_2437"/>
<name>E8UAI5_DEIML</name>
<keyword evidence="8" id="KW-0998">Cell outer membrane</keyword>
<proteinExistence type="predicted"/>
<dbReference type="SUPFAM" id="SSF54523">
    <property type="entry name" value="Pili subunits"/>
    <property type="match status" value="1"/>
</dbReference>
<evidence type="ECO:0000256" key="7">
    <source>
        <dbReference type="ARBA" id="ARBA00023136"/>
    </source>
</evidence>
<evidence type="ECO:0000256" key="5">
    <source>
        <dbReference type="ARBA" id="ARBA00022764"/>
    </source>
</evidence>
<dbReference type="PANTHER" id="PTHR30093">
    <property type="entry name" value="GENERAL SECRETION PATHWAY PROTEIN G"/>
    <property type="match status" value="1"/>
</dbReference>
<reference evidence="10 11" key="1">
    <citation type="journal article" date="2011" name="Stand. Genomic Sci.">
        <title>Complete genome sequence of Deinococcus maricopensis type strain (LB-34).</title>
        <authorList>
            <person name="Pukall R."/>
            <person name="Zeytun A."/>
            <person name="Lucas S."/>
            <person name="Lapidus A."/>
            <person name="Hammon N."/>
            <person name="Deshpande S."/>
            <person name="Nolan M."/>
            <person name="Cheng J.F."/>
            <person name="Pitluck S."/>
            <person name="Liolios K."/>
            <person name="Pagani I."/>
            <person name="Mikhailova N."/>
            <person name="Ivanova N."/>
            <person name="Mavromatis K."/>
            <person name="Pati A."/>
            <person name="Tapia R."/>
            <person name="Han C."/>
            <person name="Goodwin L."/>
            <person name="Chen A."/>
            <person name="Palaniappan K."/>
            <person name="Land M."/>
            <person name="Hauser L."/>
            <person name="Chang Y.J."/>
            <person name="Jeffries C.D."/>
            <person name="Brambilla E.M."/>
            <person name="Rohde M."/>
            <person name="Goker M."/>
            <person name="Detter J.C."/>
            <person name="Woyke T."/>
            <person name="Bristow J."/>
            <person name="Eisen J.A."/>
            <person name="Markowitz V."/>
            <person name="Hugenholtz P."/>
            <person name="Kyrpides N.C."/>
            <person name="Klenk H.P."/>
        </authorList>
    </citation>
    <scope>NUCLEOTIDE SEQUENCE [LARGE SCALE GENOMIC DNA]</scope>
    <source>
        <strain evidence="11">DSM 21211 / LMG 22137 / NRRL B-23946 / LB-34</strain>
    </source>
</reference>
<keyword evidence="7 9" id="KW-0472">Membrane</keyword>
<keyword evidence="4 9" id="KW-0812">Transmembrane</keyword>
<dbReference type="GO" id="GO:0015628">
    <property type="term" value="P:protein secretion by the type II secretion system"/>
    <property type="evidence" value="ECO:0007669"/>
    <property type="project" value="InterPro"/>
</dbReference>
<dbReference type="KEGG" id="dmr:Deima_2437"/>
<keyword evidence="11" id="KW-1185">Reference proteome</keyword>
<dbReference type="PRINTS" id="PR00813">
    <property type="entry name" value="BCTERIALGSPG"/>
</dbReference>
<dbReference type="PROSITE" id="PS00409">
    <property type="entry name" value="PROKAR_NTER_METHYL"/>
    <property type="match status" value="1"/>
</dbReference>
<sequence length="139" mass="14432" precursor="true">MNNSKRTEGFTLIELLIVIAIIGILAAVLIPNLLGAQKRAYDTGAQSCAKSIQTVQAQAQIDNQTYSPIQTGTNAIVKATEGVATVCSDTNTRVLQNAAPTGTTYDITVWDVRGSKGYKITPSGLTPVALPASGGAPLS</sequence>
<dbReference type="NCBIfam" id="TIGR02532">
    <property type="entry name" value="IV_pilin_GFxxxE"/>
    <property type="match status" value="1"/>
</dbReference>
<evidence type="ECO:0000256" key="2">
    <source>
        <dbReference type="ARBA" id="ARBA00004418"/>
    </source>
</evidence>
<accession>E8UAI5</accession>
<evidence type="ECO:0000256" key="3">
    <source>
        <dbReference type="ARBA" id="ARBA00022481"/>
    </source>
</evidence>
<evidence type="ECO:0000313" key="11">
    <source>
        <dbReference type="Proteomes" id="UP000008635"/>
    </source>
</evidence>
<dbReference type="Pfam" id="PF07963">
    <property type="entry name" value="N_methyl"/>
    <property type="match status" value="1"/>
</dbReference>
<protein>
    <recommendedName>
        <fullName evidence="12">Pilin, type IV</fullName>
    </recommendedName>
</protein>
<dbReference type="InterPro" id="IPR045584">
    <property type="entry name" value="Pilin-like"/>
</dbReference>
<dbReference type="eggNOG" id="COG2165">
    <property type="taxonomic scope" value="Bacteria"/>
</dbReference>
<dbReference type="Proteomes" id="UP000008635">
    <property type="component" value="Chromosome"/>
</dbReference>
<keyword evidence="5" id="KW-0574">Periplasm</keyword>
<evidence type="ECO:0000256" key="9">
    <source>
        <dbReference type="SAM" id="Phobius"/>
    </source>
</evidence>
<keyword evidence="3" id="KW-0488">Methylation</keyword>
<evidence type="ECO:0008006" key="12">
    <source>
        <dbReference type="Google" id="ProtNLM"/>
    </source>
</evidence>
<dbReference type="InterPro" id="IPR000983">
    <property type="entry name" value="Bac_GSPG_pilin"/>
</dbReference>
<evidence type="ECO:0000256" key="4">
    <source>
        <dbReference type="ARBA" id="ARBA00022692"/>
    </source>
</evidence>
<dbReference type="Gene3D" id="3.30.700.10">
    <property type="entry name" value="Glycoprotein, Type 4 Pilin"/>
    <property type="match status" value="1"/>
</dbReference>
<dbReference type="OrthoDB" id="73176at2"/>
<feature type="transmembrane region" description="Helical" evidence="9">
    <location>
        <begin position="12"/>
        <end position="34"/>
    </location>
</feature>
<dbReference type="EMBL" id="CP002454">
    <property type="protein sequence ID" value="ADV68074.1"/>
    <property type="molecule type" value="Genomic_DNA"/>
</dbReference>
<evidence type="ECO:0000256" key="6">
    <source>
        <dbReference type="ARBA" id="ARBA00022989"/>
    </source>
</evidence>
<dbReference type="RefSeq" id="WP_013557579.1">
    <property type="nucleotide sequence ID" value="NC_014958.1"/>
</dbReference>
<comment type="subcellular location">
    <subcellularLocation>
        <location evidence="1">Cell outer membrane</location>
        <topology evidence="1">Single-pass membrane protein</topology>
    </subcellularLocation>
    <subcellularLocation>
        <location evidence="2">Periplasm</location>
    </subcellularLocation>
</comment>
<dbReference type="GO" id="GO:0042597">
    <property type="term" value="C:periplasmic space"/>
    <property type="evidence" value="ECO:0007669"/>
    <property type="project" value="UniProtKB-SubCell"/>
</dbReference>
<dbReference type="GO" id="GO:0009279">
    <property type="term" value="C:cell outer membrane"/>
    <property type="evidence" value="ECO:0007669"/>
    <property type="project" value="UniProtKB-SubCell"/>
</dbReference>
<dbReference type="InterPro" id="IPR012902">
    <property type="entry name" value="N_methyl_site"/>
</dbReference>
<evidence type="ECO:0000313" key="10">
    <source>
        <dbReference type="EMBL" id="ADV68074.1"/>
    </source>
</evidence>
<dbReference type="GO" id="GO:0015627">
    <property type="term" value="C:type II protein secretion system complex"/>
    <property type="evidence" value="ECO:0007669"/>
    <property type="project" value="InterPro"/>
</dbReference>
<dbReference type="AlphaFoldDB" id="E8UAI5"/>
<evidence type="ECO:0000256" key="1">
    <source>
        <dbReference type="ARBA" id="ARBA00004203"/>
    </source>
</evidence>
<keyword evidence="6 9" id="KW-1133">Transmembrane helix</keyword>
<evidence type="ECO:0000256" key="8">
    <source>
        <dbReference type="ARBA" id="ARBA00023237"/>
    </source>
</evidence>
<organism evidence="10 11">
    <name type="scientific">Deinococcus maricopensis (strain DSM 21211 / LMG 22137 / NRRL B-23946 / LB-34)</name>
    <dbReference type="NCBI Taxonomy" id="709986"/>
    <lineage>
        <taxon>Bacteria</taxon>
        <taxon>Thermotogati</taxon>
        <taxon>Deinococcota</taxon>
        <taxon>Deinococci</taxon>
        <taxon>Deinococcales</taxon>
        <taxon>Deinococcaceae</taxon>
        <taxon>Deinococcus</taxon>
    </lineage>
</organism>
<dbReference type="HOGENOM" id="CLU_091705_7_4_0"/>
<dbReference type="PANTHER" id="PTHR30093:SF44">
    <property type="entry name" value="TYPE II SECRETION SYSTEM CORE PROTEIN G"/>
    <property type="match status" value="1"/>
</dbReference>